<evidence type="ECO:0000256" key="5">
    <source>
        <dbReference type="ARBA" id="ARBA00022768"/>
    </source>
</evidence>
<evidence type="ECO:0000256" key="8">
    <source>
        <dbReference type="ARBA" id="ARBA00022917"/>
    </source>
</evidence>
<dbReference type="SUPFAM" id="SSF52540">
    <property type="entry name" value="P-loop containing nucleoside triphosphate hydrolases"/>
    <property type="match status" value="1"/>
</dbReference>
<evidence type="ECO:0000313" key="13">
    <source>
        <dbReference type="EMBL" id="KXT15818.1"/>
    </source>
</evidence>
<sequence>MQRVKNVNYDEDDLYSDEEGYEDGQDAQGYTAEDKDNFANLTPVVRAELEEAGIPVPSTQIEEALWHYYWDVGKSVAYLKNSRTPRQADPQQQQQQQEQEQEAKKNKPKSKFDEAQQKSADIAGEPETIPSFLSIGAPDLDPSAHTDQFPYPYCLTEPLNTFANQSSANSKKMLPRKSAAEWFKGTPWTNVPDGKLANIMATIPVRPAPRLLGGSSKLAKLAEERRRKAATFQDSPQPTSNDALSSLDRLSRTSDAKENAVPGPKMEPKKYPMRRKKEPSPPPREPTPPPEEPKEVLPDLRASPTAFGQTLSTSPATHNGAHAMTLQDLLGTSPAKIPFEGPSPDDVVSRAQERSKGLNKNSPEKAKATKSTNGLAKKTAALKLDAIAPAHPKLKSKGLDVPSIWAKERSKRASAAFVVIGHVDHGKSTLMGRLLLDTGAVAQRDIDKYKKQATEMGKASFALAWVMDTGSEERARGVTVDIAQHHFSTDSVDFTILDAPGHRDFVPNMIGGASMADLAVLVVDANQLESGMKGQTREHILLAHAVGLRRIVVAVNKLDASTPAWSEEAFRNVREEVLKLLATTGFSRDNVAVIPCSGLSGENVISAPPEKSEAAWARAKHPTLLQQLEKSASSSVSAELVKAPARMQVADVFRGGITSPISISGLLRSGSLQTGETIIVQPSGESALVKGIEVQGASKEWTVAGQIPTLHLQDIDAQHLRSGDVACGGDKPVKVVKNVIAQVTAFESLLPQDADVHIGRLHAPGHISQLFSTLNAKDEAIKKKPRIVKAGQRAVIRLGLDNGVPLEAGDRIVLRSEGNTIAAGTVQQVGS</sequence>
<dbReference type="InterPro" id="IPR031157">
    <property type="entry name" value="G_TR_CS"/>
</dbReference>
<dbReference type="SUPFAM" id="SSF50465">
    <property type="entry name" value="EF-Tu/eEF-1alpha/eIF2-gamma C-terminal domain"/>
    <property type="match status" value="1"/>
</dbReference>
<evidence type="ECO:0000256" key="4">
    <source>
        <dbReference type="ARBA" id="ARBA00022741"/>
    </source>
</evidence>
<dbReference type="Gene3D" id="3.40.50.300">
    <property type="entry name" value="P-loop containing nucleotide triphosphate hydrolases"/>
    <property type="match status" value="1"/>
</dbReference>
<dbReference type="InterPro" id="IPR004160">
    <property type="entry name" value="Transl_elong_EFTu/EF1A_C"/>
</dbReference>
<feature type="compositionally biased region" description="Pro residues" evidence="11">
    <location>
        <begin position="280"/>
        <end position="290"/>
    </location>
</feature>
<dbReference type="InterPro" id="IPR015033">
    <property type="entry name" value="HBS1-like_N"/>
</dbReference>
<dbReference type="GO" id="GO:0005829">
    <property type="term" value="C:cytosol"/>
    <property type="evidence" value="ECO:0007669"/>
    <property type="project" value="GOC"/>
</dbReference>
<evidence type="ECO:0000256" key="11">
    <source>
        <dbReference type="SAM" id="MobiDB-lite"/>
    </source>
</evidence>
<dbReference type="GO" id="GO:0002184">
    <property type="term" value="P:cytoplasmic translational termination"/>
    <property type="evidence" value="ECO:0007669"/>
    <property type="project" value="UniProtKB-ARBA"/>
</dbReference>
<dbReference type="CDD" id="cd16267">
    <property type="entry name" value="HBS1-like_II"/>
    <property type="match status" value="1"/>
</dbReference>
<dbReference type="InterPro" id="IPR000795">
    <property type="entry name" value="T_Tr_GTP-bd_dom"/>
</dbReference>
<evidence type="ECO:0000259" key="12">
    <source>
        <dbReference type="PROSITE" id="PS51722"/>
    </source>
</evidence>
<comment type="subcellular location">
    <subcellularLocation>
        <location evidence="1">Cytoplasm</location>
    </subcellularLocation>
</comment>
<keyword evidence="8" id="KW-0648">Protein biosynthesis</keyword>
<comment type="catalytic activity">
    <reaction evidence="10">
        <text>GTP + H2O = GDP + phosphate + H(+)</text>
        <dbReference type="Rhea" id="RHEA:19669"/>
        <dbReference type="ChEBI" id="CHEBI:15377"/>
        <dbReference type="ChEBI" id="CHEBI:15378"/>
        <dbReference type="ChEBI" id="CHEBI:37565"/>
        <dbReference type="ChEBI" id="CHEBI:43474"/>
        <dbReference type="ChEBI" id="CHEBI:58189"/>
    </reaction>
    <physiologicalReaction direction="left-to-right" evidence="10">
        <dbReference type="Rhea" id="RHEA:19670"/>
    </physiologicalReaction>
</comment>
<dbReference type="Proteomes" id="UP000073492">
    <property type="component" value="Unassembled WGS sequence"/>
</dbReference>
<feature type="compositionally biased region" description="Basic and acidic residues" evidence="11">
    <location>
        <begin position="347"/>
        <end position="367"/>
    </location>
</feature>
<evidence type="ECO:0000313" key="14">
    <source>
        <dbReference type="Proteomes" id="UP000073492"/>
    </source>
</evidence>
<gene>
    <name evidence="13" type="ORF">AC579_6261</name>
</gene>
<dbReference type="SUPFAM" id="SSF50447">
    <property type="entry name" value="Translation proteins"/>
    <property type="match status" value="1"/>
</dbReference>
<dbReference type="GO" id="GO:0005525">
    <property type="term" value="F:GTP binding"/>
    <property type="evidence" value="ECO:0007669"/>
    <property type="project" value="UniProtKB-KW"/>
</dbReference>
<name>A0A139IM04_9PEZI</name>
<keyword evidence="5" id="KW-0251">Elongation factor</keyword>
<evidence type="ECO:0000256" key="7">
    <source>
        <dbReference type="ARBA" id="ARBA00022845"/>
    </source>
</evidence>
<comment type="similarity">
    <text evidence="2">Belongs to the TRAFAC class translation factor GTPase superfamily. Classic translation factor GTPase family. EF-Tu/EF-1A subfamily.</text>
</comment>
<feature type="region of interest" description="Disordered" evidence="11">
    <location>
        <begin position="333"/>
        <end position="374"/>
    </location>
</feature>
<comment type="caution">
    <text evidence="13">The sequence shown here is derived from an EMBL/GenBank/DDBJ whole genome shotgun (WGS) entry which is preliminary data.</text>
</comment>
<keyword evidence="4" id="KW-0547">Nucleotide-binding</keyword>
<evidence type="ECO:0000256" key="9">
    <source>
        <dbReference type="ARBA" id="ARBA00023134"/>
    </source>
</evidence>
<dbReference type="STRING" id="113226.A0A139IM04"/>
<dbReference type="GO" id="GO:0003924">
    <property type="term" value="F:GTPase activity"/>
    <property type="evidence" value="ECO:0007669"/>
    <property type="project" value="InterPro"/>
</dbReference>
<evidence type="ECO:0000256" key="3">
    <source>
        <dbReference type="ARBA" id="ARBA00022490"/>
    </source>
</evidence>
<dbReference type="PANTHER" id="PTHR23115">
    <property type="entry name" value="TRANSLATION FACTOR"/>
    <property type="match status" value="1"/>
</dbReference>
<evidence type="ECO:0000256" key="2">
    <source>
        <dbReference type="ARBA" id="ARBA00007249"/>
    </source>
</evidence>
<keyword evidence="9" id="KW-0342">GTP-binding</keyword>
<dbReference type="AlphaFoldDB" id="A0A139IM04"/>
<dbReference type="InterPro" id="IPR009000">
    <property type="entry name" value="Transl_B-barrel_sf"/>
</dbReference>
<feature type="compositionally biased region" description="Basic and acidic residues" evidence="11">
    <location>
        <begin position="249"/>
        <end position="258"/>
    </location>
</feature>
<feature type="region of interest" description="Disordered" evidence="11">
    <location>
        <begin position="222"/>
        <end position="297"/>
    </location>
</feature>
<feature type="compositionally biased region" description="Acidic residues" evidence="11">
    <location>
        <begin position="9"/>
        <end position="25"/>
    </location>
</feature>
<keyword evidence="7" id="KW-0810">Translation regulation</keyword>
<feature type="region of interest" description="Disordered" evidence="11">
    <location>
        <begin position="82"/>
        <end position="141"/>
    </location>
</feature>
<evidence type="ECO:0000256" key="10">
    <source>
        <dbReference type="ARBA" id="ARBA00049117"/>
    </source>
</evidence>
<reference evidence="13 14" key="1">
    <citation type="submission" date="2015-07" db="EMBL/GenBank/DDBJ databases">
        <title>Comparative genomics of the Sigatoka disease complex on banana suggests a link between parallel evolutionary changes in Pseudocercospora fijiensis and Pseudocercospora eumusae and increased virulence on the banana host.</title>
        <authorList>
            <person name="Chang T.-C."/>
            <person name="Salvucci A."/>
            <person name="Crous P.W."/>
            <person name="Stergiopoulos I."/>
        </authorList>
    </citation>
    <scope>NUCLEOTIDE SEQUENCE [LARGE SCALE GENOMIC DNA]</scope>
    <source>
        <strain evidence="13 14">CBS 116634</strain>
    </source>
</reference>
<feature type="domain" description="Tr-type G" evidence="12">
    <location>
        <begin position="412"/>
        <end position="636"/>
    </location>
</feature>
<evidence type="ECO:0000256" key="1">
    <source>
        <dbReference type="ARBA" id="ARBA00004496"/>
    </source>
</evidence>
<dbReference type="FunFam" id="2.40.30.10:FF:000020">
    <property type="entry name" value="Translation elongation factor EF-1"/>
    <property type="match status" value="1"/>
</dbReference>
<feature type="region of interest" description="Disordered" evidence="11">
    <location>
        <begin position="1"/>
        <end position="36"/>
    </location>
</feature>
<accession>A0A139IM04</accession>
<protein>
    <recommendedName>
        <fullName evidence="12">Tr-type G domain-containing protein</fullName>
    </recommendedName>
</protein>
<dbReference type="Pfam" id="PF08938">
    <property type="entry name" value="HBS1_N"/>
    <property type="match status" value="1"/>
</dbReference>
<dbReference type="PROSITE" id="PS51722">
    <property type="entry name" value="G_TR_2"/>
    <property type="match status" value="1"/>
</dbReference>
<keyword evidence="14" id="KW-1185">Reference proteome</keyword>
<dbReference type="Gene3D" id="2.40.30.10">
    <property type="entry name" value="Translation factors"/>
    <property type="match status" value="2"/>
</dbReference>
<proteinExistence type="inferred from homology"/>
<keyword evidence="3" id="KW-0963">Cytoplasm</keyword>
<feature type="compositionally biased region" description="Basic and acidic residues" evidence="11">
    <location>
        <begin position="101"/>
        <end position="116"/>
    </location>
</feature>
<dbReference type="GO" id="GO:0006417">
    <property type="term" value="P:regulation of translation"/>
    <property type="evidence" value="ECO:0007669"/>
    <property type="project" value="UniProtKB-KW"/>
</dbReference>
<dbReference type="Pfam" id="PF00009">
    <property type="entry name" value="GTP_EFTU"/>
    <property type="match status" value="1"/>
</dbReference>
<evidence type="ECO:0000256" key="6">
    <source>
        <dbReference type="ARBA" id="ARBA00022801"/>
    </source>
</evidence>
<keyword evidence="6" id="KW-0378">Hydrolase</keyword>
<dbReference type="Pfam" id="PF03143">
    <property type="entry name" value="GTP_EFTU_D3"/>
    <property type="match status" value="1"/>
</dbReference>
<dbReference type="InterPro" id="IPR027417">
    <property type="entry name" value="P-loop_NTPase"/>
</dbReference>
<dbReference type="InterPro" id="IPR050100">
    <property type="entry name" value="TRAFAC_GTPase_members"/>
</dbReference>
<dbReference type="InterPro" id="IPR009001">
    <property type="entry name" value="Transl_elong_EF1A/Init_IF2_C"/>
</dbReference>
<dbReference type="EMBL" id="LFZO01000050">
    <property type="protein sequence ID" value="KXT15818.1"/>
    <property type="molecule type" value="Genomic_DNA"/>
</dbReference>
<dbReference type="PROSITE" id="PS00301">
    <property type="entry name" value="G_TR_1"/>
    <property type="match status" value="1"/>
</dbReference>
<dbReference type="OrthoDB" id="342024at2759"/>
<dbReference type="PRINTS" id="PR00315">
    <property type="entry name" value="ELONGATNFCT"/>
</dbReference>
<organism evidence="13 14">
    <name type="scientific">Pseudocercospora musae</name>
    <dbReference type="NCBI Taxonomy" id="113226"/>
    <lineage>
        <taxon>Eukaryota</taxon>
        <taxon>Fungi</taxon>
        <taxon>Dikarya</taxon>
        <taxon>Ascomycota</taxon>
        <taxon>Pezizomycotina</taxon>
        <taxon>Dothideomycetes</taxon>
        <taxon>Dothideomycetidae</taxon>
        <taxon>Mycosphaerellales</taxon>
        <taxon>Mycosphaerellaceae</taxon>
        <taxon>Pseudocercospora</taxon>
    </lineage>
</organism>
<dbReference type="GO" id="GO:0003746">
    <property type="term" value="F:translation elongation factor activity"/>
    <property type="evidence" value="ECO:0007669"/>
    <property type="project" value="UniProtKB-KW"/>
</dbReference>